<proteinExistence type="predicted"/>
<dbReference type="SUPFAM" id="SSF89155">
    <property type="entry name" value="TorD-like"/>
    <property type="match status" value="1"/>
</dbReference>
<dbReference type="InterPro" id="IPR036411">
    <property type="entry name" value="TorD-like_sf"/>
</dbReference>
<gene>
    <name evidence="2" type="ORF">AAY24_12225</name>
</gene>
<evidence type="ECO:0000313" key="3">
    <source>
        <dbReference type="Proteomes" id="UP000034410"/>
    </source>
</evidence>
<keyword evidence="1" id="KW-0143">Chaperone</keyword>
<accession>A0A0F7K057</accession>
<evidence type="ECO:0000313" key="2">
    <source>
        <dbReference type="EMBL" id="AKH20989.1"/>
    </source>
</evidence>
<protein>
    <recommendedName>
        <fullName evidence="4">Molecular chaperone TorD</fullName>
    </recommendedName>
</protein>
<evidence type="ECO:0000256" key="1">
    <source>
        <dbReference type="ARBA" id="ARBA00023186"/>
    </source>
</evidence>
<dbReference type="Proteomes" id="UP000034410">
    <property type="component" value="Chromosome"/>
</dbReference>
<reference evidence="2 3" key="1">
    <citation type="journal article" date="2015" name="Genome Announc.">
        <title>Complete Genome Sequence of Sedimenticola thiotaurini Strain SIP-G1, a Polyphosphate- and Polyhydroxyalkanoate-Accumulating Sulfur-Oxidizing Gammaproteobacterium Isolated from Salt Marsh Sediments.</title>
        <authorList>
            <person name="Flood B.E."/>
            <person name="Jones D.S."/>
            <person name="Bailey J.V."/>
        </authorList>
    </citation>
    <scope>NUCLEOTIDE SEQUENCE [LARGE SCALE GENOMIC DNA]</scope>
    <source>
        <strain evidence="2 3">SIP-G1</strain>
    </source>
</reference>
<dbReference type="EMBL" id="CP011412">
    <property type="protein sequence ID" value="AKH20989.1"/>
    <property type="molecule type" value="Genomic_DNA"/>
</dbReference>
<dbReference type="InterPro" id="IPR020945">
    <property type="entry name" value="DMSO/NO3_reduct_chaperone"/>
</dbReference>
<dbReference type="KEGG" id="seds:AAY24_12225"/>
<dbReference type="PANTHER" id="PTHR34227:SF1">
    <property type="entry name" value="DIMETHYL SULFOXIDE REDUCTASE CHAPERONE-RELATED"/>
    <property type="match status" value="1"/>
</dbReference>
<organism evidence="2 3">
    <name type="scientific">Sedimenticola thiotaurini</name>
    <dbReference type="NCBI Taxonomy" id="1543721"/>
    <lineage>
        <taxon>Bacteria</taxon>
        <taxon>Pseudomonadati</taxon>
        <taxon>Pseudomonadota</taxon>
        <taxon>Gammaproteobacteria</taxon>
        <taxon>Chromatiales</taxon>
        <taxon>Sedimenticolaceae</taxon>
        <taxon>Sedimenticola</taxon>
    </lineage>
</organism>
<dbReference type="Gene3D" id="1.10.3480.10">
    <property type="entry name" value="TorD-like"/>
    <property type="match status" value="1"/>
</dbReference>
<sequence length="244" mass="27426">MASEATGDTVFIQNRLEEVQALAGLFGFFSRCIEAEADAALLGLVRGELRSTLAEFGVKFDEEFYHAPTEKLVELLAEEFTGLFVAPGCVSPYASVAETGCLFKEPADKAMEAYRQAGWDYQNRLSGEFPDHIGTMLGFYANLAGAEAAALSTGDIPLADEHKQRRETFFLDLLAEWAPGWCRRAADAALQPFYRQILTMVEQALWLELEQLVDRRRLRELVELNRREPKRLDYDADFRKASGL</sequence>
<name>A0A0F7K057_9GAMM</name>
<dbReference type="InterPro" id="IPR050289">
    <property type="entry name" value="TorD/DmsD_chaperones"/>
</dbReference>
<dbReference type="Pfam" id="PF02613">
    <property type="entry name" value="Nitrate_red_del"/>
    <property type="match status" value="1"/>
</dbReference>
<evidence type="ECO:0008006" key="4">
    <source>
        <dbReference type="Google" id="ProtNLM"/>
    </source>
</evidence>
<dbReference type="AlphaFoldDB" id="A0A0F7K057"/>
<dbReference type="PANTHER" id="PTHR34227">
    <property type="entry name" value="CHAPERONE PROTEIN YCDY"/>
    <property type="match status" value="1"/>
</dbReference>
<keyword evidence="3" id="KW-1185">Reference proteome</keyword>